<keyword evidence="2" id="KW-1185">Reference proteome</keyword>
<protein>
    <submittedName>
        <fullName evidence="1">Uncharacterized protein</fullName>
    </submittedName>
</protein>
<evidence type="ECO:0000313" key="1">
    <source>
        <dbReference type="EMBL" id="AET32470.1"/>
    </source>
</evidence>
<organism evidence="1 2">
    <name type="scientific">Pyrobaculum ferrireducens</name>
    <dbReference type="NCBI Taxonomy" id="1104324"/>
    <lineage>
        <taxon>Archaea</taxon>
        <taxon>Thermoproteota</taxon>
        <taxon>Thermoprotei</taxon>
        <taxon>Thermoproteales</taxon>
        <taxon>Thermoproteaceae</taxon>
        <taxon>Pyrobaculum</taxon>
    </lineage>
</organism>
<dbReference type="RefSeq" id="WP_014288298.1">
    <property type="nucleotide sequence ID" value="NC_016645.1"/>
</dbReference>
<dbReference type="KEGG" id="pyr:P186_1033"/>
<dbReference type="EMBL" id="CP003098">
    <property type="protein sequence ID" value="AET32470.1"/>
    <property type="molecule type" value="Genomic_DNA"/>
</dbReference>
<proteinExistence type="predicted"/>
<dbReference type="BioCyc" id="PSP1104324:GJSN-1009-MONOMER"/>
<reference evidence="1 2" key="1">
    <citation type="journal article" date="2012" name="J. Bacteriol.">
        <title>Complete genome sequence of strain 1860, a crenarchaeon of the genus pyrobaculum able to grow with various electron acceptors.</title>
        <authorList>
            <person name="Mardanov A.V."/>
            <person name="Gumerov V.M."/>
            <person name="Slobodkina G.B."/>
            <person name="Beletsky A.V."/>
            <person name="Bonch-Osmolovskaya E.A."/>
            <person name="Ravin N.V."/>
            <person name="Skryabin K.G."/>
        </authorList>
    </citation>
    <scope>NUCLEOTIDE SEQUENCE [LARGE SCALE GENOMIC DNA]</scope>
    <source>
        <strain evidence="1 2">1860</strain>
    </source>
</reference>
<dbReference type="AlphaFoldDB" id="G7VBX0"/>
<name>G7VBX0_9CREN</name>
<dbReference type="eggNOG" id="arCOG07307">
    <property type="taxonomic scope" value="Archaea"/>
</dbReference>
<dbReference type="GeneID" id="70362848"/>
<dbReference type="Proteomes" id="UP000005867">
    <property type="component" value="Chromosome"/>
</dbReference>
<dbReference type="STRING" id="1104324.P186_1033"/>
<accession>G7VBX0</accession>
<sequence>MIGLSAWIERRRAVVKYRCKTLRVVVAKTLRCYLIVTVFPDPGTHFVVEG</sequence>
<evidence type="ECO:0000313" key="2">
    <source>
        <dbReference type="Proteomes" id="UP000005867"/>
    </source>
</evidence>
<gene>
    <name evidence="1" type="ORF">P186_1033</name>
</gene>
<dbReference type="HOGENOM" id="CLU_3113216_0_0_2"/>